<dbReference type="Pfam" id="PF08238">
    <property type="entry name" value="Sel1"/>
    <property type="match status" value="8"/>
</dbReference>
<gene>
    <name evidence="1" type="ORF">GLOINDRAFT_64574</name>
</gene>
<dbReference type="InterPro" id="IPR011990">
    <property type="entry name" value="TPR-like_helical_dom_sf"/>
</dbReference>
<dbReference type="EMBL" id="KE392241">
    <property type="protein sequence ID" value="ESA23347.1"/>
    <property type="molecule type" value="Genomic_DNA"/>
</dbReference>
<proteinExistence type="predicted"/>
<sequence>MKLEDGILAHKIGDRKKAFECFEKHAEINNKVAKYWLGYYYWEGYVVDKNLEDFVKYLTMAANNGNSAAQFNLGDLYFNGKLGISKDEEKGLSYLKLAAIKGQPKAHAQLRYAFSAINKEKINIKGFLKFLKMSANEGNALALFNLGDVYLNGKFGIEKDENLGIKYLKKQIRPKNLFEIFARNQLRTANYYFIIGFMSEHAFGKEKDPQMAFEYYYKAADLGDPRGLVYVGWCYYKGMGTSKDAQKAFTCFQRAANNGCISAHNNVGWCYDIGFGTSSDPYKAFECFKSSAEKGYATAQCRVGVCYEYGRGTPKDLEKALEWYTKAAENGHETAKRRVSELTKLIRRGHRRRSFLVRILFT</sequence>
<evidence type="ECO:0000313" key="1">
    <source>
        <dbReference type="EMBL" id="ESA23347.1"/>
    </source>
</evidence>
<reference evidence="1" key="1">
    <citation type="submission" date="2013-07" db="EMBL/GenBank/DDBJ databases">
        <title>The genome of an arbuscular mycorrhizal fungus provides insights into the evolution of the oldest plant symbiosis.</title>
        <authorList>
            <consortium name="DOE Joint Genome Institute"/>
            <person name="Tisserant E."/>
            <person name="Malbreil M."/>
            <person name="Kuo A."/>
            <person name="Kohler A."/>
            <person name="Symeonidi A."/>
            <person name="Balestrini R."/>
            <person name="Charron P."/>
            <person name="Duensing N."/>
            <person name="Frei-dit-Frey N."/>
            <person name="Gianinazzi-Pearson V."/>
            <person name="Gilbert B."/>
            <person name="Handa Y."/>
            <person name="Hijri M."/>
            <person name="Kaul R."/>
            <person name="Kawaguchi M."/>
            <person name="Krajinski F."/>
            <person name="Lammers P."/>
            <person name="Lapierre D."/>
            <person name="Masclaux F.G."/>
            <person name="Murat C."/>
            <person name="Morin E."/>
            <person name="Ndikumana S."/>
            <person name="Pagni M."/>
            <person name="Petitpierre D."/>
            <person name="Requena N."/>
            <person name="Rosikiewicz P."/>
            <person name="Riley R."/>
            <person name="Saito K."/>
            <person name="San Clemente H."/>
            <person name="Shapiro H."/>
            <person name="van Tuinen D."/>
            <person name="Becard G."/>
            <person name="Bonfante P."/>
            <person name="Paszkowski U."/>
            <person name="Shachar-Hill Y."/>
            <person name="Young J.P."/>
            <person name="Sanders I.R."/>
            <person name="Henrissat B."/>
            <person name="Rensing S.A."/>
            <person name="Grigoriev I.V."/>
            <person name="Corradi N."/>
            <person name="Roux C."/>
            <person name="Martin F."/>
        </authorList>
    </citation>
    <scope>NUCLEOTIDE SEQUENCE</scope>
    <source>
        <strain evidence="1">DAOM 197198</strain>
    </source>
</reference>
<dbReference type="PANTHER" id="PTHR43628:SF1">
    <property type="entry name" value="CHITIN SYNTHASE REGULATORY FACTOR 2-RELATED"/>
    <property type="match status" value="1"/>
</dbReference>
<dbReference type="PANTHER" id="PTHR43628">
    <property type="entry name" value="ACTIVATOR OF C KINASE PROTEIN 1-RELATED"/>
    <property type="match status" value="1"/>
</dbReference>
<protein>
    <recommendedName>
        <fullName evidence="2">HCP-like protein</fullName>
    </recommendedName>
</protein>
<accession>U9UUE1</accession>
<dbReference type="AlphaFoldDB" id="U9UUE1"/>
<dbReference type="SMART" id="SM00671">
    <property type="entry name" value="SEL1"/>
    <property type="match status" value="7"/>
</dbReference>
<dbReference type="HOGENOM" id="CLU_000288_36_2_1"/>
<evidence type="ECO:0008006" key="2">
    <source>
        <dbReference type="Google" id="ProtNLM"/>
    </source>
</evidence>
<dbReference type="InterPro" id="IPR006597">
    <property type="entry name" value="Sel1-like"/>
</dbReference>
<dbReference type="eggNOG" id="KOG1550">
    <property type="taxonomic scope" value="Eukaryota"/>
</dbReference>
<dbReference type="SUPFAM" id="SSF81901">
    <property type="entry name" value="HCP-like"/>
    <property type="match status" value="3"/>
</dbReference>
<name>U9UUE1_RHIID</name>
<dbReference type="Gene3D" id="1.25.40.10">
    <property type="entry name" value="Tetratricopeptide repeat domain"/>
    <property type="match status" value="2"/>
</dbReference>
<dbReference type="VEuPathDB" id="FungiDB:RhiirFUN_018931"/>
<organism evidence="1">
    <name type="scientific">Rhizophagus irregularis (strain DAOM 181602 / DAOM 197198 / MUCL 43194)</name>
    <name type="common">Arbuscular mycorrhizal fungus</name>
    <name type="synonym">Glomus intraradices</name>
    <dbReference type="NCBI Taxonomy" id="747089"/>
    <lineage>
        <taxon>Eukaryota</taxon>
        <taxon>Fungi</taxon>
        <taxon>Fungi incertae sedis</taxon>
        <taxon>Mucoromycota</taxon>
        <taxon>Glomeromycotina</taxon>
        <taxon>Glomeromycetes</taxon>
        <taxon>Glomerales</taxon>
        <taxon>Glomeraceae</taxon>
        <taxon>Rhizophagus</taxon>
    </lineage>
</organism>
<dbReference type="InterPro" id="IPR052945">
    <property type="entry name" value="Mitotic_Regulator"/>
</dbReference>